<feature type="domain" description="Beta-mannosidase Ig-fold" evidence="11">
    <location>
        <begin position="834"/>
        <end position="901"/>
    </location>
</feature>
<sequence>MQTKPSQQQQQSLSSILSLSKGWCIQNRNKTIHECGIEIPAYVNTILFQRNMIGDPYFRFNDVLQRWVAYEDWTIRNEFNTTLNVGDRVFLEFKGLDTICDIYLNDQYIGSNVNMFHELTIDVTTFIRSTNNVLVLSFQSPVKYAKNQATKSLYPIPSSDNEELQHGELFRNFIRKTQSSFSWDWGPCFVPTGIWKPVHLVTISNSWNFKDVLVEIFPITDLEQELRKSMSPSSSLNLKPLLTSTFVVNASFLVDVLSPTSALSNVKLSVSIEKDQQVACTTSRIVSIMMPDINKIILSLRCNQVQLWYPVSYGSQPLYTIYASVTTQSSTSTLQKRIGFREFKIIQKSIGKDDPVNDPSKSFYFQVNGIPIFAKGSNYIPSDSFLDRVKDQDIYNLLDSFLESNQNTLRIWGGGNFERDSLYDYCDEKGILVWQEFMFACSVYPRDDAFLSNVRTEIEQQVSRLMHHPSIILWSGSNENEASLWGDTWYGPVISSSNKMRYIVDYGVLYFDTVRQTLLTIDRSRNFWPSSPSKGVISENPYVGYWTNPYGTSLGDVHYYDYNTVCTNVDNFPRARFMSEYGHQSFASLETFKPVTQPQDWFFNSTLMNHRQHHPLGTEQILFQIGVHFKININSLYGNFKNFVYLSQCSQALCMKAQSEYYRAMRDDPNVQTHGALYWQLNSIWQTVDWASLEYGGKWKLMHYFVKEFFAETIILSYEQGGWFKVVVTSDSLKQQSLTATINLVTYSDGYVKQSIRIPNIILTPLSGTMVYAKMTELVILESFCFLARNCFVHLNLQDSVTNRTISENFHFLSPLAQVDLPQATVKISGATFVNSNIVEITVLSDNVAFYVWFDVLKYQGRFDRNAITMLKGREEKIRFMSKNPIQSLNDFISDISIIHIGNTF</sequence>
<keyword evidence="15" id="KW-1185">Reference proteome</keyword>
<dbReference type="InterPro" id="IPR013783">
    <property type="entry name" value="Ig-like_fold"/>
</dbReference>
<dbReference type="InterPro" id="IPR041625">
    <property type="entry name" value="Beta-mannosidase_Ig"/>
</dbReference>
<keyword evidence="5" id="KW-0732">Signal</keyword>
<dbReference type="GO" id="GO:0004567">
    <property type="term" value="F:beta-mannosidase activity"/>
    <property type="evidence" value="ECO:0007669"/>
    <property type="project" value="UniProtKB-EC"/>
</dbReference>
<name>A0A6A5C3V3_NAEFO</name>
<protein>
    <recommendedName>
        <fullName evidence="4">beta-mannosidase</fullName>
        <ecNumber evidence="4">3.2.1.25</ecNumber>
    </recommendedName>
    <alternativeName>
        <fullName evidence="10">Mannanase</fullName>
    </alternativeName>
</protein>
<dbReference type="FunFam" id="2.60.120.260:FF:000060">
    <property type="entry name" value="Probable beta-mannosidase"/>
    <property type="match status" value="1"/>
</dbReference>
<evidence type="ECO:0000256" key="3">
    <source>
        <dbReference type="ARBA" id="ARBA00004740"/>
    </source>
</evidence>
<dbReference type="InterPro" id="IPR041447">
    <property type="entry name" value="Mannosidase_ig"/>
</dbReference>
<dbReference type="OMA" id="QFACASY"/>
<dbReference type="VEuPathDB" id="AmoebaDB:FDP41_011356"/>
<keyword evidence="8" id="KW-0458">Lysosome</keyword>
<dbReference type="SUPFAM" id="SSF51445">
    <property type="entry name" value="(Trans)glycosidases"/>
    <property type="match status" value="1"/>
</dbReference>
<dbReference type="GO" id="GO:0006516">
    <property type="term" value="P:glycoprotein catabolic process"/>
    <property type="evidence" value="ECO:0007669"/>
    <property type="project" value="TreeGrafter"/>
</dbReference>
<keyword evidence="6" id="KW-0378">Hydrolase</keyword>
<evidence type="ECO:0000256" key="9">
    <source>
        <dbReference type="ARBA" id="ARBA00023295"/>
    </source>
</evidence>
<dbReference type="InterPro" id="IPR017853">
    <property type="entry name" value="GH"/>
</dbReference>
<evidence type="ECO:0000256" key="10">
    <source>
        <dbReference type="ARBA" id="ARBA00033445"/>
    </source>
</evidence>
<dbReference type="GO" id="GO:0005764">
    <property type="term" value="C:lysosome"/>
    <property type="evidence" value="ECO:0007669"/>
    <property type="project" value="UniProtKB-SubCell"/>
</dbReference>
<evidence type="ECO:0000256" key="2">
    <source>
        <dbReference type="ARBA" id="ARBA00004371"/>
    </source>
</evidence>
<feature type="domain" description="Mannosidase Ig/CBM-like" evidence="12">
    <location>
        <begin position="723"/>
        <end position="816"/>
    </location>
</feature>
<gene>
    <name evidence="14" type="ORF">FDP41_011356</name>
</gene>
<dbReference type="EMBL" id="VFQX01000009">
    <property type="protein sequence ID" value="KAF0982426.1"/>
    <property type="molecule type" value="Genomic_DNA"/>
</dbReference>
<dbReference type="FunFam" id="3.20.20.80:FF:000050">
    <property type="entry name" value="Beta-mannosidase B"/>
    <property type="match status" value="1"/>
</dbReference>
<evidence type="ECO:0000259" key="11">
    <source>
        <dbReference type="Pfam" id="PF17753"/>
    </source>
</evidence>
<evidence type="ECO:0000256" key="7">
    <source>
        <dbReference type="ARBA" id="ARBA00023180"/>
    </source>
</evidence>
<dbReference type="Gene3D" id="3.20.20.80">
    <property type="entry name" value="Glycosidases"/>
    <property type="match status" value="1"/>
</dbReference>
<comment type="catalytic activity">
    <reaction evidence="1">
        <text>Hydrolysis of terminal, non-reducing beta-D-mannose residues in beta-D-mannosides.</text>
        <dbReference type="EC" id="3.2.1.25"/>
    </reaction>
</comment>
<dbReference type="PANTHER" id="PTHR43730:SF1">
    <property type="entry name" value="BETA-MANNOSIDASE"/>
    <property type="match status" value="1"/>
</dbReference>
<dbReference type="Gene3D" id="2.60.40.10">
    <property type="entry name" value="Immunoglobulins"/>
    <property type="match status" value="2"/>
</dbReference>
<dbReference type="Pfam" id="PF22666">
    <property type="entry name" value="Glyco_hydro_2_N2"/>
    <property type="match status" value="1"/>
</dbReference>
<reference evidence="14 15" key="1">
    <citation type="journal article" date="2019" name="Sci. Rep.">
        <title>Nanopore sequencing improves the draft genome of the human pathogenic amoeba Naegleria fowleri.</title>
        <authorList>
            <person name="Liechti N."/>
            <person name="Schurch N."/>
            <person name="Bruggmann R."/>
            <person name="Wittwer M."/>
        </authorList>
    </citation>
    <scope>NUCLEOTIDE SEQUENCE [LARGE SCALE GENOMIC DNA]</scope>
    <source>
        <strain evidence="14 15">ATCC 30894</strain>
    </source>
</reference>
<evidence type="ECO:0000256" key="4">
    <source>
        <dbReference type="ARBA" id="ARBA00012754"/>
    </source>
</evidence>
<dbReference type="InterPro" id="IPR050887">
    <property type="entry name" value="Beta-mannosidase_GH2"/>
</dbReference>
<dbReference type="VEuPathDB" id="AmoebaDB:NF0034920"/>
<dbReference type="GeneID" id="68118571"/>
<dbReference type="RefSeq" id="XP_044567139.1">
    <property type="nucleotide sequence ID" value="XM_044701755.1"/>
</dbReference>
<accession>A0A6A5C3V3</accession>
<comment type="caution">
    <text evidence="14">The sequence shown here is derived from an EMBL/GenBank/DDBJ whole genome shotgun (WGS) entry which is preliminary data.</text>
</comment>
<evidence type="ECO:0000259" key="13">
    <source>
        <dbReference type="Pfam" id="PF22666"/>
    </source>
</evidence>
<dbReference type="SUPFAM" id="SSF49785">
    <property type="entry name" value="Galactose-binding domain-like"/>
    <property type="match status" value="1"/>
</dbReference>
<evidence type="ECO:0000313" key="15">
    <source>
        <dbReference type="Proteomes" id="UP000444721"/>
    </source>
</evidence>
<evidence type="ECO:0000256" key="5">
    <source>
        <dbReference type="ARBA" id="ARBA00022729"/>
    </source>
</evidence>
<comment type="subcellular location">
    <subcellularLocation>
        <location evidence="2">Lysosome</location>
    </subcellularLocation>
</comment>
<evidence type="ECO:0000313" key="14">
    <source>
        <dbReference type="EMBL" id="KAF0982426.1"/>
    </source>
</evidence>
<dbReference type="Gene3D" id="2.60.120.260">
    <property type="entry name" value="Galactose-binding domain-like"/>
    <property type="match status" value="1"/>
</dbReference>
<dbReference type="EC" id="3.2.1.25" evidence="4"/>
<dbReference type="OrthoDB" id="2866996at2759"/>
<organism evidence="14 15">
    <name type="scientific">Naegleria fowleri</name>
    <name type="common">Brain eating amoeba</name>
    <dbReference type="NCBI Taxonomy" id="5763"/>
    <lineage>
        <taxon>Eukaryota</taxon>
        <taxon>Discoba</taxon>
        <taxon>Heterolobosea</taxon>
        <taxon>Tetramitia</taxon>
        <taxon>Eutetramitia</taxon>
        <taxon>Vahlkampfiidae</taxon>
        <taxon>Naegleria</taxon>
    </lineage>
</organism>
<feature type="domain" description="Beta-mannosidase-like galactose-binding" evidence="13">
    <location>
        <begin position="23"/>
        <end position="196"/>
    </location>
</feature>
<dbReference type="AlphaFoldDB" id="A0A6A5C3V3"/>
<dbReference type="Pfam" id="PF17786">
    <property type="entry name" value="Mannosidase_ig"/>
    <property type="match status" value="1"/>
</dbReference>
<comment type="pathway">
    <text evidence="3">Glycan metabolism; N-glycan degradation.</text>
</comment>
<proteinExistence type="predicted"/>
<evidence type="ECO:0000256" key="1">
    <source>
        <dbReference type="ARBA" id="ARBA00000829"/>
    </source>
</evidence>
<dbReference type="InterPro" id="IPR008979">
    <property type="entry name" value="Galactose-bd-like_sf"/>
</dbReference>
<dbReference type="InterPro" id="IPR054593">
    <property type="entry name" value="Beta-mannosidase-like_N2"/>
</dbReference>
<keyword evidence="7" id="KW-0325">Glycoprotein</keyword>
<keyword evidence="9" id="KW-0326">Glycosidase</keyword>
<dbReference type="Pfam" id="PF17753">
    <property type="entry name" value="Ig_mannosidase"/>
    <property type="match status" value="1"/>
</dbReference>
<dbReference type="SUPFAM" id="SSF49303">
    <property type="entry name" value="beta-Galactosidase/glucuronidase domain"/>
    <property type="match status" value="1"/>
</dbReference>
<evidence type="ECO:0000256" key="8">
    <source>
        <dbReference type="ARBA" id="ARBA00023228"/>
    </source>
</evidence>
<dbReference type="Proteomes" id="UP000444721">
    <property type="component" value="Unassembled WGS sequence"/>
</dbReference>
<evidence type="ECO:0000256" key="6">
    <source>
        <dbReference type="ARBA" id="ARBA00022801"/>
    </source>
</evidence>
<dbReference type="InterPro" id="IPR036156">
    <property type="entry name" value="Beta-gal/glucu_dom_sf"/>
</dbReference>
<evidence type="ECO:0000259" key="12">
    <source>
        <dbReference type="Pfam" id="PF17786"/>
    </source>
</evidence>
<dbReference type="VEuPathDB" id="AmoebaDB:NfTy_019670"/>
<dbReference type="PANTHER" id="PTHR43730">
    <property type="entry name" value="BETA-MANNOSIDASE"/>
    <property type="match status" value="1"/>
</dbReference>